<sequence>MTQVQTPGRAVPSPCLTPPGKGGLRRRWSTSPEADNEVLDSYHRASRDYLLMRYAQAWQGCTRGLAALYLLPGSPLLTPQASPPGFGRPSRTTTFANAASFENWEKDPVSGDAAGCDEPAMAALSLDTSTTSRPASRHPTPRSPGDPTTAVASAQQWWVLYLTLVGTLLRGDATGALTSAPAYVETLAPSPSPPTGSSPSLPSFTAVATASSPSAGVYSHDIWTDERHRHHLRQFFAQTPSHLDEVWEALLTGYGGAACQVPGEVMAAALLLALQYGALKIAVSWSEVWYASLPDRVLDLLESPADIVALDPASDVATWYAAYEQVTELYVLHALPRSEEWAAAEAFVEYSQILRPATKVYLTKTLKVMRQRQRQAAKKAKRREERRKADRLKIQQQQKSKAAAEKDVNASPAGIQHSTGPEANQVKVVTADQLRDLDRSAERVVLSRPTTSTPSHRSKSTASAATTPLFFSPAVVAHYFQVFRRILEQQLARRGHFLIPILVAVLLAVFLRRVLRASRWSMVLRPLLAKLWQTIVMGTTVTF</sequence>
<feature type="region of interest" description="Disordered" evidence="1">
    <location>
        <begin position="127"/>
        <end position="149"/>
    </location>
</feature>
<organism evidence="3 4">
    <name type="scientific">Tieghemiomyces parasiticus</name>
    <dbReference type="NCBI Taxonomy" id="78921"/>
    <lineage>
        <taxon>Eukaryota</taxon>
        <taxon>Fungi</taxon>
        <taxon>Fungi incertae sedis</taxon>
        <taxon>Zoopagomycota</taxon>
        <taxon>Kickxellomycotina</taxon>
        <taxon>Dimargaritomycetes</taxon>
        <taxon>Dimargaritales</taxon>
        <taxon>Dimargaritaceae</taxon>
        <taxon>Tieghemiomyces</taxon>
    </lineage>
</organism>
<gene>
    <name evidence="3" type="ORF">IWQ60_010683</name>
</gene>
<feature type="compositionally biased region" description="Basic and acidic residues" evidence="1">
    <location>
        <begin position="382"/>
        <end position="393"/>
    </location>
</feature>
<keyword evidence="2" id="KW-0812">Transmembrane</keyword>
<dbReference type="AlphaFoldDB" id="A0A9W7ZL31"/>
<reference evidence="3" key="1">
    <citation type="submission" date="2022-07" db="EMBL/GenBank/DDBJ databases">
        <title>Phylogenomic reconstructions and comparative analyses of Kickxellomycotina fungi.</title>
        <authorList>
            <person name="Reynolds N.K."/>
            <person name="Stajich J.E."/>
            <person name="Barry K."/>
            <person name="Grigoriev I.V."/>
            <person name="Crous P."/>
            <person name="Smith M.E."/>
        </authorList>
    </citation>
    <scope>NUCLEOTIDE SEQUENCE</scope>
    <source>
        <strain evidence="3">RSA 861</strain>
    </source>
</reference>
<feature type="region of interest" description="Disordered" evidence="1">
    <location>
        <begin position="1"/>
        <end position="35"/>
    </location>
</feature>
<evidence type="ECO:0000256" key="2">
    <source>
        <dbReference type="SAM" id="Phobius"/>
    </source>
</evidence>
<name>A0A9W7ZL31_9FUNG</name>
<comment type="caution">
    <text evidence="3">The sequence shown here is derived from an EMBL/GenBank/DDBJ whole genome shotgun (WGS) entry which is preliminary data.</text>
</comment>
<protein>
    <submittedName>
        <fullName evidence="3">Uncharacterized protein</fullName>
    </submittedName>
</protein>
<keyword evidence="2" id="KW-0472">Membrane</keyword>
<feature type="region of interest" description="Disordered" evidence="1">
    <location>
        <begin position="372"/>
        <end position="422"/>
    </location>
</feature>
<evidence type="ECO:0000313" key="4">
    <source>
        <dbReference type="Proteomes" id="UP001150569"/>
    </source>
</evidence>
<evidence type="ECO:0000313" key="3">
    <source>
        <dbReference type="EMBL" id="KAJ1910391.1"/>
    </source>
</evidence>
<feature type="compositionally biased region" description="Basic residues" evidence="1">
    <location>
        <begin position="372"/>
        <end position="381"/>
    </location>
</feature>
<evidence type="ECO:0000256" key="1">
    <source>
        <dbReference type="SAM" id="MobiDB-lite"/>
    </source>
</evidence>
<dbReference type="Proteomes" id="UP001150569">
    <property type="component" value="Unassembled WGS sequence"/>
</dbReference>
<dbReference type="OrthoDB" id="3981028at2759"/>
<proteinExistence type="predicted"/>
<keyword evidence="4" id="KW-1185">Reference proteome</keyword>
<feature type="transmembrane region" description="Helical" evidence="2">
    <location>
        <begin position="497"/>
        <end position="515"/>
    </location>
</feature>
<dbReference type="EMBL" id="JANBPT010001057">
    <property type="protein sequence ID" value="KAJ1910391.1"/>
    <property type="molecule type" value="Genomic_DNA"/>
</dbReference>
<keyword evidence="2" id="KW-1133">Transmembrane helix</keyword>
<accession>A0A9W7ZL31</accession>